<dbReference type="Proteomes" id="UP001064489">
    <property type="component" value="Chromosome 2"/>
</dbReference>
<accession>A0AAD5IC66</accession>
<dbReference type="AlphaFoldDB" id="A0AAD5IC66"/>
<keyword evidence="2" id="KW-1185">Reference proteome</keyword>
<comment type="caution">
    <text evidence="1">The sequence shown here is derived from an EMBL/GenBank/DDBJ whole genome shotgun (WGS) entry which is preliminary data.</text>
</comment>
<organism evidence="1 2">
    <name type="scientific">Acer negundo</name>
    <name type="common">Box elder</name>
    <dbReference type="NCBI Taxonomy" id="4023"/>
    <lineage>
        <taxon>Eukaryota</taxon>
        <taxon>Viridiplantae</taxon>
        <taxon>Streptophyta</taxon>
        <taxon>Embryophyta</taxon>
        <taxon>Tracheophyta</taxon>
        <taxon>Spermatophyta</taxon>
        <taxon>Magnoliopsida</taxon>
        <taxon>eudicotyledons</taxon>
        <taxon>Gunneridae</taxon>
        <taxon>Pentapetalae</taxon>
        <taxon>rosids</taxon>
        <taxon>malvids</taxon>
        <taxon>Sapindales</taxon>
        <taxon>Sapindaceae</taxon>
        <taxon>Hippocastanoideae</taxon>
        <taxon>Acereae</taxon>
        <taxon>Acer</taxon>
    </lineage>
</organism>
<reference evidence="1" key="2">
    <citation type="submission" date="2023-02" db="EMBL/GenBank/DDBJ databases">
        <authorList>
            <person name="Swenson N.G."/>
            <person name="Wegrzyn J.L."/>
            <person name="Mcevoy S.L."/>
        </authorList>
    </citation>
    <scope>NUCLEOTIDE SEQUENCE</scope>
    <source>
        <strain evidence="1">91603</strain>
        <tissue evidence="1">Leaf</tissue>
    </source>
</reference>
<name>A0AAD5IC66_ACENE</name>
<reference evidence="1" key="1">
    <citation type="journal article" date="2022" name="Plant J.">
        <title>Strategies of tolerance reflected in two North American maple genomes.</title>
        <authorList>
            <person name="McEvoy S.L."/>
            <person name="Sezen U.U."/>
            <person name="Trouern-Trend A."/>
            <person name="McMahon S.M."/>
            <person name="Schaberg P.G."/>
            <person name="Yang J."/>
            <person name="Wegrzyn J.L."/>
            <person name="Swenson N.G."/>
        </authorList>
    </citation>
    <scope>NUCLEOTIDE SEQUENCE</scope>
    <source>
        <strain evidence="1">91603</strain>
    </source>
</reference>
<proteinExistence type="predicted"/>
<evidence type="ECO:0000313" key="1">
    <source>
        <dbReference type="EMBL" id="KAI9160088.1"/>
    </source>
</evidence>
<protein>
    <submittedName>
        <fullName evidence="1">Uncharacterized protein</fullName>
    </submittedName>
</protein>
<evidence type="ECO:0000313" key="2">
    <source>
        <dbReference type="Proteomes" id="UP001064489"/>
    </source>
</evidence>
<sequence>MCGATVQDITQARQVALVSYKLFGKRHRIPWGSRNSSKGKQSVMPRCIGKKGCTTKQTMPVKHFHNNCLLWHDEYNHSQVII</sequence>
<dbReference type="EMBL" id="JAJSOW010000106">
    <property type="protein sequence ID" value="KAI9160088.1"/>
    <property type="molecule type" value="Genomic_DNA"/>
</dbReference>
<gene>
    <name evidence="1" type="ORF">LWI28_004967</name>
</gene>